<keyword evidence="3" id="KW-0540">Nuclease</keyword>
<dbReference type="GO" id="GO:0005975">
    <property type="term" value="P:carbohydrate metabolic process"/>
    <property type="evidence" value="ECO:0007669"/>
    <property type="project" value="UniProtKB-ARBA"/>
</dbReference>
<keyword evidence="3" id="KW-0378">Hydrolase</keyword>
<dbReference type="Pfam" id="PF13385">
    <property type="entry name" value="Laminin_G_3"/>
    <property type="match status" value="1"/>
</dbReference>
<dbReference type="InterPro" id="IPR036691">
    <property type="entry name" value="Endo/exonu/phosph_ase_sf"/>
</dbReference>
<keyword evidence="3" id="KW-0255">Endonuclease</keyword>
<dbReference type="SUPFAM" id="SSF56219">
    <property type="entry name" value="DNase I-like"/>
    <property type="match status" value="1"/>
</dbReference>
<accession>A0A9D1TZ29</accession>
<feature type="signal peptide" evidence="1">
    <location>
        <begin position="1"/>
        <end position="24"/>
    </location>
</feature>
<comment type="caution">
    <text evidence="3">The sequence shown here is derived from an EMBL/GenBank/DDBJ whole genome shotgun (WGS) entry which is preliminary data.</text>
</comment>
<dbReference type="GO" id="GO:0004553">
    <property type="term" value="F:hydrolase activity, hydrolyzing O-glycosyl compounds"/>
    <property type="evidence" value="ECO:0007669"/>
    <property type="project" value="UniProtKB-ARBA"/>
</dbReference>
<dbReference type="InterPro" id="IPR013320">
    <property type="entry name" value="ConA-like_dom_sf"/>
</dbReference>
<evidence type="ECO:0000313" key="3">
    <source>
        <dbReference type="EMBL" id="HIW11315.1"/>
    </source>
</evidence>
<dbReference type="PROSITE" id="PS51257">
    <property type="entry name" value="PROKAR_LIPOPROTEIN"/>
    <property type="match status" value="1"/>
</dbReference>
<evidence type="ECO:0000259" key="2">
    <source>
        <dbReference type="Pfam" id="PF03372"/>
    </source>
</evidence>
<dbReference type="AlphaFoldDB" id="A0A9D1TZ29"/>
<protein>
    <submittedName>
        <fullName evidence="3">Endonuclease/exonuclease/phosphatase family protein</fullName>
    </submittedName>
</protein>
<dbReference type="Proteomes" id="UP000823926">
    <property type="component" value="Unassembled WGS sequence"/>
</dbReference>
<dbReference type="Gene3D" id="2.60.120.200">
    <property type="match status" value="1"/>
</dbReference>
<proteinExistence type="predicted"/>
<dbReference type="PANTHER" id="PTHR41349">
    <property type="match status" value="1"/>
</dbReference>
<keyword evidence="1" id="KW-0732">Signal</keyword>
<dbReference type="PANTHER" id="PTHR41349:SF1">
    <property type="entry name" value="PROTEIN CBG08683"/>
    <property type="match status" value="1"/>
</dbReference>
<dbReference type="SUPFAM" id="SSF49899">
    <property type="entry name" value="Concanavalin A-like lectins/glucanases"/>
    <property type="match status" value="1"/>
</dbReference>
<dbReference type="Pfam" id="PF03372">
    <property type="entry name" value="Exo_endo_phos"/>
    <property type="match status" value="1"/>
</dbReference>
<feature type="chain" id="PRO_5038714085" evidence="1">
    <location>
        <begin position="25"/>
        <end position="523"/>
    </location>
</feature>
<dbReference type="GO" id="GO:0004519">
    <property type="term" value="F:endonuclease activity"/>
    <property type="evidence" value="ECO:0007669"/>
    <property type="project" value="UniProtKB-KW"/>
</dbReference>
<name>A0A9D1TZ29_9BACT</name>
<dbReference type="EMBL" id="DXHL01000033">
    <property type="protein sequence ID" value="HIW11315.1"/>
    <property type="molecule type" value="Genomic_DNA"/>
</dbReference>
<reference evidence="3" key="1">
    <citation type="journal article" date="2021" name="PeerJ">
        <title>Extensive microbial diversity within the chicken gut microbiome revealed by metagenomics and culture.</title>
        <authorList>
            <person name="Gilroy R."/>
            <person name="Ravi A."/>
            <person name="Getino M."/>
            <person name="Pursley I."/>
            <person name="Horton D.L."/>
            <person name="Alikhan N.F."/>
            <person name="Baker D."/>
            <person name="Gharbi K."/>
            <person name="Hall N."/>
            <person name="Watson M."/>
            <person name="Adriaenssens E.M."/>
            <person name="Foster-Nyarko E."/>
            <person name="Jarju S."/>
            <person name="Secka A."/>
            <person name="Antonio M."/>
            <person name="Oren A."/>
            <person name="Chaudhuri R.R."/>
            <person name="La Ragione R."/>
            <person name="Hildebrand F."/>
            <person name="Pallen M.J."/>
        </authorList>
    </citation>
    <scope>NUCLEOTIDE SEQUENCE</scope>
    <source>
        <strain evidence="3">ChiBcec15-1070</strain>
    </source>
</reference>
<organism evidence="3 4">
    <name type="scientific">Candidatus Rikenella faecigallinarum</name>
    <dbReference type="NCBI Taxonomy" id="2838745"/>
    <lineage>
        <taxon>Bacteria</taxon>
        <taxon>Pseudomonadati</taxon>
        <taxon>Bacteroidota</taxon>
        <taxon>Bacteroidia</taxon>
        <taxon>Bacteroidales</taxon>
        <taxon>Rikenellaceae</taxon>
        <taxon>Rikenella</taxon>
    </lineage>
</organism>
<gene>
    <name evidence="3" type="ORF">H9888_07455</name>
</gene>
<dbReference type="Gene3D" id="3.60.10.10">
    <property type="entry name" value="Endonuclease/exonuclease/phosphatase"/>
    <property type="match status" value="1"/>
</dbReference>
<evidence type="ECO:0000256" key="1">
    <source>
        <dbReference type="SAM" id="SignalP"/>
    </source>
</evidence>
<reference evidence="3" key="2">
    <citation type="submission" date="2021-04" db="EMBL/GenBank/DDBJ databases">
        <authorList>
            <person name="Gilroy R."/>
        </authorList>
    </citation>
    <scope>NUCLEOTIDE SEQUENCE</scope>
    <source>
        <strain evidence="3">ChiBcec15-1070</strain>
    </source>
</reference>
<sequence>MTPPIKRLMQLLLLLLGCPALTLAQPRTLTFDRDSTGQLSATLAHHTLYRDGVRGTALDLSARAACRTPLVLDSMSFTANGKQIYGIALWVRTPAGALPGSAGAVIATNVDKTAKAGGFTIGASANGSWYAGFTDNNGNSLWYEPTPARQPLNDGRWHLLALTYSKRLDKARFYYDGQNVAIYNLNELGPINGRGKIRLGGADSTEWNAFNGQIDEFTLYDRIPTPEMLFRLYSSYYTRARLTPLPDSLAELKLMAFNIWHGGRETGAEVGPQRVADLIRRSGADVVGLIETYGSGPAIADALGYYLYLHSSNLSILSRYPIGRTYDFFHPFNCSAARIRVSKTQAIHYVNLWLHYLPDTQQQLEQGMKPDSIVGQEWTTRAGELKQILHDADSVGFLSGDVPTFVSGDFNSDSHLDWIRATRHLHRGYVLPWPTSQLMADAGFQDAYRVCYPNPKTHPGITWSPLIDAADSSALRYRIDFIYYKGPGVVPREVEVIDTHPIRYPSDHAAVVGTFDLPVHALH</sequence>
<dbReference type="InterPro" id="IPR005135">
    <property type="entry name" value="Endo/exonuclease/phosphatase"/>
</dbReference>
<evidence type="ECO:0000313" key="4">
    <source>
        <dbReference type="Proteomes" id="UP000823926"/>
    </source>
</evidence>
<feature type="domain" description="Endonuclease/exonuclease/phosphatase" evidence="2">
    <location>
        <begin position="255"/>
        <end position="508"/>
    </location>
</feature>